<dbReference type="PROSITE" id="PS50011">
    <property type="entry name" value="PROTEIN_KINASE_DOM"/>
    <property type="match status" value="1"/>
</dbReference>
<keyword evidence="1" id="KW-0723">Serine/threonine-protein kinase</keyword>
<sequence>MGVAACHGSHCRGAEAQGEHACDDEFGPVLQFEVEHIGAPASSSQLSHGTKEQRPRQVKSAQRWSPHSAARNHCSGSESGADDHMSRATSEATTLPSVSVSEFTSDGPIHRSHTAPELSGYCVSSNMAAPRNTLWCASCQAEGTELFLSPWDQWKYCKWCWIASEFNQMAIPPSKWSQWPLISVEVTQISDEEDLAAAWRGRSLPSQLDDATESVRTAGEKGEQPQSVVSSIPIQMQSNVVGPLRETSQHNRARSGQLIQGRYQILERLGHGSFAEAYLSTDIQTLKKVCLKRHRLFDVELLADLAVVNQRLQQVDPSSLFFPRLLEAFFDGLGWTVESLVDGVDLLRKTELDPQFFTQVPQIRSVARGALRGLTLLEEAGIVHNDLKPDNIIWVEGPSTVQTVRIVDFNCARLDQRELPGQNWNMLEGGVGCRAYFSPEMGLGLPVTHSSDVWSLAVVLSELFFGRASSLLLCHDRDAVQVSVAQALGLCGMADGIPSSFLRKCPLEIARNFTPALSVVRGHLPVRHAGPHQVEVLRPTQLGLHHLLGDGWQSQLSEKRDFGRLLEAAFVFDGSARPTAKELLHSQSFVTTSRAHHAKASSVKKAARPY</sequence>
<organism evidence="8 9">
    <name type="scientific">Effrenium voratum</name>
    <dbReference type="NCBI Taxonomy" id="2562239"/>
    <lineage>
        <taxon>Eukaryota</taxon>
        <taxon>Sar</taxon>
        <taxon>Alveolata</taxon>
        <taxon>Dinophyceae</taxon>
        <taxon>Suessiales</taxon>
        <taxon>Symbiodiniaceae</taxon>
        <taxon>Effrenium</taxon>
    </lineage>
</organism>
<dbReference type="GO" id="GO:0004674">
    <property type="term" value="F:protein serine/threonine kinase activity"/>
    <property type="evidence" value="ECO:0007669"/>
    <property type="project" value="UniProtKB-KW"/>
</dbReference>
<dbReference type="EMBL" id="CAUJNA010000412">
    <property type="protein sequence ID" value="CAJ1376649.1"/>
    <property type="molecule type" value="Genomic_DNA"/>
</dbReference>
<evidence type="ECO:0000313" key="9">
    <source>
        <dbReference type="Proteomes" id="UP001178507"/>
    </source>
</evidence>
<dbReference type="GO" id="GO:0005524">
    <property type="term" value="F:ATP binding"/>
    <property type="evidence" value="ECO:0007669"/>
    <property type="project" value="UniProtKB-KW"/>
</dbReference>
<dbReference type="InterPro" id="IPR011009">
    <property type="entry name" value="Kinase-like_dom_sf"/>
</dbReference>
<name>A0AA36ML80_9DINO</name>
<evidence type="ECO:0000256" key="5">
    <source>
        <dbReference type="ARBA" id="ARBA00022840"/>
    </source>
</evidence>
<keyword evidence="9" id="KW-1185">Reference proteome</keyword>
<dbReference type="AlphaFoldDB" id="A0AA36ML80"/>
<keyword evidence="4" id="KW-0418">Kinase</keyword>
<evidence type="ECO:0000259" key="7">
    <source>
        <dbReference type="PROSITE" id="PS50011"/>
    </source>
</evidence>
<comment type="caution">
    <text evidence="8">The sequence shown here is derived from an EMBL/GenBank/DDBJ whole genome shotgun (WGS) entry which is preliminary data.</text>
</comment>
<evidence type="ECO:0000256" key="2">
    <source>
        <dbReference type="ARBA" id="ARBA00022679"/>
    </source>
</evidence>
<dbReference type="SUPFAM" id="SSF56112">
    <property type="entry name" value="Protein kinase-like (PK-like)"/>
    <property type="match status" value="1"/>
</dbReference>
<feature type="compositionally biased region" description="Polar residues" evidence="6">
    <location>
        <begin position="87"/>
        <end position="104"/>
    </location>
</feature>
<proteinExistence type="predicted"/>
<dbReference type="InterPro" id="IPR000719">
    <property type="entry name" value="Prot_kinase_dom"/>
</dbReference>
<protein>
    <recommendedName>
        <fullName evidence="7">Protein kinase domain-containing protein</fullName>
    </recommendedName>
</protein>
<feature type="region of interest" description="Disordered" evidence="6">
    <location>
        <begin position="40"/>
        <end position="111"/>
    </location>
</feature>
<gene>
    <name evidence="8" type="ORF">EVOR1521_LOCUS5662</name>
</gene>
<evidence type="ECO:0000256" key="1">
    <source>
        <dbReference type="ARBA" id="ARBA00022527"/>
    </source>
</evidence>
<dbReference type="Proteomes" id="UP001178507">
    <property type="component" value="Unassembled WGS sequence"/>
</dbReference>
<evidence type="ECO:0000256" key="6">
    <source>
        <dbReference type="SAM" id="MobiDB-lite"/>
    </source>
</evidence>
<dbReference type="Gene3D" id="1.10.510.10">
    <property type="entry name" value="Transferase(Phosphotransferase) domain 1"/>
    <property type="match status" value="1"/>
</dbReference>
<dbReference type="PANTHER" id="PTHR24058">
    <property type="entry name" value="DUAL SPECIFICITY PROTEIN KINASE"/>
    <property type="match status" value="1"/>
</dbReference>
<dbReference type="Pfam" id="PF00069">
    <property type="entry name" value="Pkinase"/>
    <property type="match status" value="1"/>
</dbReference>
<evidence type="ECO:0000256" key="3">
    <source>
        <dbReference type="ARBA" id="ARBA00022741"/>
    </source>
</evidence>
<evidence type="ECO:0000313" key="8">
    <source>
        <dbReference type="EMBL" id="CAJ1376649.1"/>
    </source>
</evidence>
<feature type="domain" description="Protein kinase" evidence="7">
    <location>
        <begin position="263"/>
        <end position="590"/>
    </location>
</feature>
<dbReference type="InterPro" id="IPR050494">
    <property type="entry name" value="Ser_Thr_dual-spec_kinase"/>
</dbReference>
<evidence type="ECO:0000256" key="4">
    <source>
        <dbReference type="ARBA" id="ARBA00022777"/>
    </source>
</evidence>
<keyword evidence="3" id="KW-0547">Nucleotide-binding</keyword>
<reference evidence="8" key="1">
    <citation type="submission" date="2023-08" db="EMBL/GenBank/DDBJ databases">
        <authorList>
            <person name="Chen Y."/>
            <person name="Shah S."/>
            <person name="Dougan E. K."/>
            <person name="Thang M."/>
            <person name="Chan C."/>
        </authorList>
    </citation>
    <scope>NUCLEOTIDE SEQUENCE</scope>
</reference>
<feature type="region of interest" description="Disordered" evidence="6">
    <location>
        <begin position="206"/>
        <end position="228"/>
    </location>
</feature>
<keyword evidence="5" id="KW-0067">ATP-binding</keyword>
<dbReference type="Gene3D" id="3.30.200.20">
    <property type="entry name" value="Phosphorylase Kinase, domain 1"/>
    <property type="match status" value="1"/>
</dbReference>
<dbReference type="SMART" id="SM00220">
    <property type="entry name" value="S_TKc"/>
    <property type="match status" value="1"/>
</dbReference>
<keyword evidence="2" id="KW-0808">Transferase</keyword>
<accession>A0AA36ML80</accession>